<dbReference type="InterPro" id="IPR036188">
    <property type="entry name" value="FAD/NAD-bd_sf"/>
</dbReference>
<dbReference type="InterPro" id="IPR006004">
    <property type="entry name" value="SudA-like"/>
</dbReference>
<dbReference type="SUPFAM" id="SSF46548">
    <property type="entry name" value="alpha-helical ferredoxin"/>
    <property type="match status" value="1"/>
</dbReference>
<dbReference type="EMBL" id="FOUU01000013">
    <property type="protein sequence ID" value="SFN07238.1"/>
    <property type="molecule type" value="Genomic_DNA"/>
</dbReference>
<dbReference type="PRINTS" id="PR00368">
    <property type="entry name" value="FADPNR"/>
</dbReference>
<dbReference type="InterPro" id="IPR028261">
    <property type="entry name" value="DPD_II"/>
</dbReference>
<feature type="region of interest" description="Disordered" evidence="1">
    <location>
        <begin position="1"/>
        <end position="20"/>
    </location>
</feature>
<dbReference type="AlphaFoldDB" id="A0A1I4W0X2"/>
<dbReference type="Pfam" id="PF07992">
    <property type="entry name" value="Pyr_redox_2"/>
    <property type="match status" value="1"/>
</dbReference>
<dbReference type="Gene3D" id="1.10.1060.10">
    <property type="entry name" value="Alpha-helical ferredoxin"/>
    <property type="match status" value="1"/>
</dbReference>
<dbReference type="PRINTS" id="PR00411">
    <property type="entry name" value="PNDRDTASEI"/>
</dbReference>
<dbReference type="InterPro" id="IPR009051">
    <property type="entry name" value="Helical_ferredxn"/>
</dbReference>
<evidence type="ECO:0000313" key="4">
    <source>
        <dbReference type="EMBL" id="SFN07238.1"/>
    </source>
</evidence>
<dbReference type="InterPro" id="IPR023753">
    <property type="entry name" value="FAD/NAD-binding_dom"/>
</dbReference>
<name>A0A1I4W0X2_9BACT</name>
<sequence>MEERRKKLNLNRVPMPKQPPETRRLNFEEVALGYTDDLARLEAERCLECKKPTCVRGCPVMVDIPDFIGEIKKGNPEGALKIIKNKNSLPGICGRVCPQELQCEKQCILAKKGAPVAIGRLERYVADWELHNGRRSIPEIAPSSGRRVAVVGSGPAGLTCAADLARMGHSVTIFEALHVAGGVLVYGIPEFRLPKRIVQAEVAYVASLGVEIRLDAIVGRTVQVDELLSDGYDAVFLGIGAGAPIFLDVPGKNLNGIYSANEFLTRINLMKAYLFPEYDTPIKVGRRVAVIGGGNVAMDASRCAVRMGAQEVFVVYRRSEKEMPARHEEIENAQEEGVIFKVLTTPVRFIGDEHGWVRAMECVQMELGDPDESGRRRPVPKPGSEFILEVDTVIMSLGNSPNPLVPQNTPGLETTRWGTIVADENGRTSKRGVWAGGDIVTGAATVISAMGAGKRAALDIDAYLKAL</sequence>
<dbReference type="OrthoDB" id="9803192at2"/>
<dbReference type="Gene3D" id="3.50.50.60">
    <property type="entry name" value="FAD/NAD(P)-binding domain"/>
    <property type="match status" value="2"/>
</dbReference>
<evidence type="ECO:0000313" key="5">
    <source>
        <dbReference type="Proteomes" id="UP000199611"/>
    </source>
</evidence>
<dbReference type="RefSeq" id="WP_093396320.1">
    <property type="nucleotide sequence ID" value="NZ_FOUU01000013.1"/>
</dbReference>
<dbReference type="STRING" id="39841.SAMN05660836_02545"/>
<protein>
    <submittedName>
        <fullName evidence="4">Glutamate synthase (NADPH/NADH) small chain</fullName>
    </submittedName>
</protein>
<dbReference type="GO" id="GO:0051536">
    <property type="term" value="F:iron-sulfur cluster binding"/>
    <property type="evidence" value="ECO:0007669"/>
    <property type="project" value="InterPro"/>
</dbReference>
<dbReference type="PANTHER" id="PTHR42783:SF3">
    <property type="entry name" value="GLUTAMATE SYNTHASE [NADPH] SMALL CHAIN-RELATED"/>
    <property type="match status" value="1"/>
</dbReference>
<reference evidence="4 5" key="1">
    <citation type="submission" date="2016-10" db="EMBL/GenBank/DDBJ databases">
        <authorList>
            <person name="de Groot N.N."/>
        </authorList>
    </citation>
    <scope>NUCLEOTIDE SEQUENCE [LARGE SCALE GENOMIC DNA]</scope>
    <source>
        <strain evidence="4 5">DSM 9990</strain>
    </source>
</reference>
<evidence type="ECO:0000259" key="2">
    <source>
        <dbReference type="Pfam" id="PF07992"/>
    </source>
</evidence>
<dbReference type="SUPFAM" id="SSF51971">
    <property type="entry name" value="Nucleotide-binding domain"/>
    <property type="match status" value="2"/>
</dbReference>
<dbReference type="Proteomes" id="UP000199611">
    <property type="component" value="Unassembled WGS sequence"/>
</dbReference>
<proteinExistence type="predicted"/>
<dbReference type="PANTHER" id="PTHR42783">
    <property type="entry name" value="GLUTAMATE SYNTHASE [NADPH] SMALL CHAIN"/>
    <property type="match status" value="1"/>
</dbReference>
<dbReference type="GO" id="GO:0016491">
    <property type="term" value="F:oxidoreductase activity"/>
    <property type="evidence" value="ECO:0007669"/>
    <property type="project" value="InterPro"/>
</dbReference>
<evidence type="ECO:0000256" key="1">
    <source>
        <dbReference type="SAM" id="MobiDB-lite"/>
    </source>
</evidence>
<dbReference type="NCBIfam" id="TIGR01316">
    <property type="entry name" value="gltA"/>
    <property type="match status" value="1"/>
</dbReference>
<keyword evidence="5" id="KW-1185">Reference proteome</keyword>
<evidence type="ECO:0000259" key="3">
    <source>
        <dbReference type="Pfam" id="PF14691"/>
    </source>
</evidence>
<organism evidence="4 5">
    <name type="scientific">Thermodesulforhabdus norvegica</name>
    <dbReference type="NCBI Taxonomy" id="39841"/>
    <lineage>
        <taxon>Bacteria</taxon>
        <taxon>Pseudomonadati</taxon>
        <taxon>Thermodesulfobacteriota</taxon>
        <taxon>Syntrophobacteria</taxon>
        <taxon>Syntrophobacterales</taxon>
        <taxon>Thermodesulforhabdaceae</taxon>
        <taxon>Thermodesulforhabdus</taxon>
    </lineage>
</organism>
<feature type="domain" description="FAD/NAD(P)-binding" evidence="2">
    <location>
        <begin position="147"/>
        <end position="453"/>
    </location>
</feature>
<gene>
    <name evidence="4" type="ORF">SAMN05660836_02545</name>
</gene>
<feature type="domain" description="Dihydroprymidine dehydrogenase" evidence="3">
    <location>
        <begin position="24"/>
        <end position="132"/>
    </location>
</feature>
<dbReference type="Pfam" id="PF14691">
    <property type="entry name" value="Fer4_20"/>
    <property type="match status" value="1"/>
</dbReference>
<accession>A0A1I4W0X2</accession>